<keyword evidence="2" id="KW-0238">DNA-binding</keyword>
<keyword evidence="1" id="KW-0805">Transcription regulation</keyword>
<proteinExistence type="predicted"/>
<dbReference type="InterPro" id="IPR003035">
    <property type="entry name" value="RWP-RK_dom"/>
</dbReference>
<evidence type="ECO:0000259" key="6">
    <source>
        <dbReference type="PROSITE" id="PS51519"/>
    </source>
</evidence>
<dbReference type="Proteomes" id="UP001497444">
    <property type="component" value="Chromosome 16"/>
</dbReference>
<feature type="region of interest" description="Disordered" evidence="5">
    <location>
        <begin position="801"/>
        <end position="859"/>
    </location>
</feature>
<feature type="compositionally biased region" description="Polar residues" evidence="5">
    <location>
        <begin position="892"/>
        <end position="901"/>
    </location>
</feature>
<dbReference type="InterPro" id="IPR045012">
    <property type="entry name" value="NLP"/>
</dbReference>
<feature type="region of interest" description="Disordered" evidence="5">
    <location>
        <begin position="881"/>
        <end position="907"/>
    </location>
</feature>
<dbReference type="Gene3D" id="3.10.20.90">
    <property type="entry name" value="Phosphatidylinositol 3-kinase Catalytic Subunit, Chain A, domain 1"/>
    <property type="match status" value="1"/>
</dbReference>
<dbReference type="InterPro" id="IPR055081">
    <property type="entry name" value="NLP1-9_GAF"/>
</dbReference>
<dbReference type="InterPro" id="IPR000270">
    <property type="entry name" value="PB1_dom"/>
</dbReference>
<accession>A0ABP0W9Y1</accession>
<evidence type="ECO:0000313" key="9">
    <source>
        <dbReference type="Proteomes" id="UP001497444"/>
    </source>
</evidence>
<feature type="compositionally biased region" description="Low complexity" evidence="5">
    <location>
        <begin position="576"/>
        <end position="585"/>
    </location>
</feature>
<evidence type="ECO:0000256" key="1">
    <source>
        <dbReference type="ARBA" id="ARBA00023015"/>
    </source>
</evidence>
<evidence type="ECO:0000256" key="2">
    <source>
        <dbReference type="ARBA" id="ARBA00023125"/>
    </source>
</evidence>
<dbReference type="Pfam" id="PF22922">
    <property type="entry name" value="GAF_NLP"/>
    <property type="match status" value="1"/>
</dbReference>
<feature type="region of interest" description="Disordered" evidence="5">
    <location>
        <begin position="516"/>
        <end position="585"/>
    </location>
</feature>
<gene>
    <name evidence="8" type="ORF">CSSPJE1EN1_LOCUS9121</name>
</gene>
<keyword evidence="3" id="KW-0804">Transcription</keyword>
<dbReference type="PROSITE" id="PS51519">
    <property type="entry name" value="RWP_RK"/>
    <property type="match status" value="1"/>
</dbReference>
<feature type="compositionally biased region" description="Low complexity" evidence="5">
    <location>
        <begin position="541"/>
        <end position="563"/>
    </location>
</feature>
<dbReference type="Pfam" id="PF00564">
    <property type="entry name" value="PB1"/>
    <property type="match status" value="1"/>
</dbReference>
<dbReference type="EMBL" id="OZ020111">
    <property type="protein sequence ID" value="CAK9263643.1"/>
    <property type="molecule type" value="Genomic_DNA"/>
</dbReference>
<dbReference type="SUPFAM" id="SSF54277">
    <property type="entry name" value="CAD &amp; PB1 domains"/>
    <property type="match status" value="1"/>
</dbReference>
<evidence type="ECO:0000256" key="4">
    <source>
        <dbReference type="ARBA" id="ARBA00023242"/>
    </source>
</evidence>
<dbReference type="SMART" id="SM00666">
    <property type="entry name" value="PB1"/>
    <property type="match status" value="1"/>
</dbReference>
<organism evidence="8 9">
    <name type="scientific">Sphagnum jensenii</name>
    <dbReference type="NCBI Taxonomy" id="128206"/>
    <lineage>
        <taxon>Eukaryota</taxon>
        <taxon>Viridiplantae</taxon>
        <taxon>Streptophyta</taxon>
        <taxon>Embryophyta</taxon>
        <taxon>Bryophyta</taxon>
        <taxon>Sphagnophytina</taxon>
        <taxon>Sphagnopsida</taxon>
        <taxon>Sphagnales</taxon>
        <taxon>Sphagnaceae</taxon>
        <taxon>Sphagnum</taxon>
    </lineage>
</organism>
<keyword evidence="9" id="KW-1185">Reference proteome</keyword>
<reference evidence="8" key="1">
    <citation type="submission" date="2024-02" db="EMBL/GenBank/DDBJ databases">
        <authorList>
            <consortium name="ELIXIR-Norway"/>
            <consortium name="Elixir Norway"/>
        </authorList>
    </citation>
    <scope>NUCLEOTIDE SEQUENCE</scope>
</reference>
<dbReference type="InterPro" id="IPR053793">
    <property type="entry name" value="PB1-like"/>
</dbReference>
<dbReference type="PANTHER" id="PTHR32002">
    <property type="entry name" value="PROTEIN NLP8"/>
    <property type="match status" value="1"/>
</dbReference>
<sequence length="1108" mass="121127">MDLDPLGEAGWISGNEQSDFNVSYMNFASNFSASAGGGLYPPCSSSSSSTNYYYLQQALEEQTCALLGQQEEANSTAAAIVCSEEPSLPSPEFTDSFFNPGSISSLRHKLLQALRYVGRSRADALAQVWMPIVTTQGVGNNKSCFLTTREQPYVLERKNDALWSFRSVSEEYDFPVVVVDEEEEAGTGRGLRADLPGRVFLSRTPEWSPNVQFYSNDEYVRLKEAQRYDVRGTVAVPVLDPVSRRCLAVVELVMKSEKVQYLPEIDIICRALQVSIRSQSRQAVLAEIEEVLTAVCETHKLPLAQTWVPASQFGGSANVVVQHNGSKRVHFEIDESCKNCCHMNTSMSINNSMSLLTGDGPCYVSDGRMWGFRRACLEHTIEKGQGVPGKAFSSNRPFFDKDVKSYSKLEYPIGHYAKWFGLSAAVAIRLRSIHTGSDDFILEFFLPPSCVESEEQQLMLNTLSITMQRVCRSLRTVTDKELEEEKEAAAQLAVDAEAECKALKLCEAKEEQDIDLSPGCGFGPPTPVMTHEVKSHFSSDQQQRQQQCCLQPSQHPLQYQQQSDEANDSSQHREPSQLQQGQLSYQSDQLSLDVGAEVTNMGRESASSCSGQDVAIHRRRLDRRRGMTEKTIGLSVLQQYFAGSLKDAAKSIGVCPTTLKRICRQHGITRWPSRKINKVSRSLKKLQVVIDSVQGADGALCINTLTGNIASVAAAAATGIQIGKDCPPVQGSWSCATCPSIDHDCKEHLVTSNRPADFLTVPKEEDNKKPTVRNAEEDALREHVHEGNLMASADGAADGLQERGVDRNSDPNSGGSLSSGCIGAAQGGPSLTPLSPGNDEENVIGTVSHRPRSQPPPLTRKCGKNCCKLAVCKPPELMLPRSIRDGQGGNGSSNLKRQANSEAGVESQVDSGSFALGALTGDPLLCDREEGQVSSSNYIFGEGGHDEEKEMTLHPHLCALDSPQYASSQAHGISDCSSPSSGVVGISQKRIWPLICDTTSAITVKATAGTDTVRFKFPSGAGYLELREEVRCRLKVEGHSFDLKYLDDDEEWMLLACEADLQECLEMTQASQRHAIKLMVRCSTSVRSCISSRTNSLVDEKPTKISSS</sequence>
<feature type="compositionally biased region" description="Polar residues" evidence="5">
    <location>
        <begin position="810"/>
        <end position="819"/>
    </location>
</feature>
<name>A0ABP0W9Y1_9BRYO</name>
<keyword evidence="4" id="KW-0539">Nucleus</keyword>
<dbReference type="Pfam" id="PF02042">
    <property type="entry name" value="RWP-RK"/>
    <property type="match status" value="1"/>
</dbReference>
<feature type="domain" description="PB1" evidence="7">
    <location>
        <begin position="1001"/>
        <end position="1083"/>
    </location>
</feature>
<dbReference type="PANTHER" id="PTHR32002:SF41">
    <property type="entry name" value="PROTEIN NLP8"/>
    <property type="match status" value="1"/>
</dbReference>
<evidence type="ECO:0000259" key="7">
    <source>
        <dbReference type="PROSITE" id="PS51745"/>
    </source>
</evidence>
<evidence type="ECO:0000256" key="3">
    <source>
        <dbReference type="ARBA" id="ARBA00023163"/>
    </source>
</evidence>
<feature type="domain" description="RWP-RK" evidence="6">
    <location>
        <begin position="618"/>
        <end position="699"/>
    </location>
</feature>
<dbReference type="PROSITE" id="PS51745">
    <property type="entry name" value="PB1"/>
    <property type="match status" value="1"/>
</dbReference>
<evidence type="ECO:0000313" key="8">
    <source>
        <dbReference type="EMBL" id="CAK9263643.1"/>
    </source>
</evidence>
<evidence type="ECO:0000256" key="5">
    <source>
        <dbReference type="SAM" id="MobiDB-lite"/>
    </source>
</evidence>
<protein>
    <submittedName>
        <fullName evidence="8">Uncharacterized protein</fullName>
    </submittedName>
</protein>